<accession>A0A914QWL8</accession>
<evidence type="ECO:0000313" key="3">
    <source>
        <dbReference type="WBParaSite" id="PDA_v2.g846.t1"/>
    </source>
</evidence>
<keyword evidence="2" id="KW-1185">Reference proteome</keyword>
<feature type="domain" description="Serine/threonine-protein kinase haspin C-terminal" evidence="1">
    <location>
        <begin position="81"/>
        <end position="166"/>
    </location>
</feature>
<dbReference type="Proteomes" id="UP000887578">
    <property type="component" value="Unplaced"/>
</dbReference>
<dbReference type="Pfam" id="PF12330">
    <property type="entry name" value="Haspin_kinase"/>
    <property type="match status" value="1"/>
</dbReference>
<dbReference type="InterPro" id="IPR024604">
    <property type="entry name" value="GSG2_C"/>
</dbReference>
<evidence type="ECO:0000259" key="1">
    <source>
        <dbReference type="SMART" id="SM01331"/>
    </source>
</evidence>
<dbReference type="Gene3D" id="1.10.510.10">
    <property type="entry name" value="Transferase(Phosphotransferase) domain 1"/>
    <property type="match status" value="1"/>
</dbReference>
<reference evidence="3" key="1">
    <citation type="submission" date="2022-11" db="UniProtKB">
        <authorList>
            <consortium name="WormBaseParasite"/>
        </authorList>
    </citation>
    <scope>IDENTIFICATION</scope>
</reference>
<organism evidence="2 3">
    <name type="scientific">Panagrolaimus davidi</name>
    <dbReference type="NCBI Taxonomy" id="227884"/>
    <lineage>
        <taxon>Eukaryota</taxon>
        <taxon>Metazoa</taxon>
        <taxon>Ecdysozoa</taxon>
        <taxon>Nematoda</taxon>
        <taxon>Chromadorea</taxon>
        <taxon>Rhabditida</taxon>
        <taxon>Tylenchina</taxon>
        <taxon>Panagrolaimomorpha</taxon>
        <taxon>Panagrolaimoidea</taxon>
        <taxon>Panagrolaimidae</taxon>
        <taxon>Panagrolaimus</taxon>
    </lineage>
</organism>
<sequence length="190" mass="21688">MGPFPQSSKDREENEYFKAVFMIEMGGKQLEDYLINTPEKFLSIFSQVCSFMATEHGILFNDIKNDSDLFGQALRGDPIEHDLHQKVYDQMETANGKDWKKFTPATNVFWLKYLVQKLTGFDENGDPSIFPPTEAVQATIKKGEENPLEENVRKEIAAEIYGKMKSCKSAIEIFVKLVGSELFKDVLKQS</sequence>
<evidence type="ECO:0000313" key="2">
    <source>
        <dbReference type="Proteomes" id="UP000887578"/>
    </source>
</evidence>
<dbReference type="SMART" id="SM01331">
    <property type="entry name" value="DUF3635"/>
    <property type="match status" value="1"/>
</dbReference>
<protein>
    <submittedName>
        <fullName evidence="3">Non-specific serine/threonine protein kinase</fullName>
    </submittedName>
</protein>
<dbReference type="AlphaFoldDB" id="A0A914QWL8"/>
<name>A0A914QWL8_9BILA</name>
<proteinExistence type="predicted"/>
<dbReference type="WBParaSite" id="PDA_v2.g846.t1">
    <property type="protein sequence ID" value="PDA_v2.g846.t1"/>
    <property type="gene ID" value="PDA_v2.g846"/>
</dbReference>